<dbReference type="VEuPathDB" id="CryptoDB:Vbra_8204"/>
<proteinExistence type="predicted"/>
<sequence length="334" mass="37637">MCCFLGARLSLAAEQKLRPLLGFCNGPQRRRRGPTCFAAAAPEYKLLDLVKIFGRLAEHEHRISTQALLTARYAPEDLQGRFEPYSTGIAPMVDWPDGKRPHSRWHLLYRVGDEGITRQNFFARLPPLAFKWPVDIDGDIIAPDAVLQLASRRRNLQQAMAKGTHAQETEQSQWAEEMGGILDSPEEEKRRQQLLETSEMDAKTKDRGPLFPFLWPFWEDDGGESQTDATAEGRSVPSTSPFRRLLNAEVSRMPISANAMAAVWTTLSRGEVYLSREQVARRLRRISRGAPLLGLDQFVQTVLEETFIPPSFGLADLRRAKDAEGVDDPRLGLL</sequence>
<name>A0A0G4ETJ0_VITBC</name>
<dbReference type="InParanoid" id="A0A0G4ETJ0"/>
<evidence type="ECO:0000256" key="1">
    <source>
        <dbReference type="SAM" id="MobiDB-lite"/>
    </source>
</evidence>
<dbReference type="EMBL" id="CDMY01000309">
    <property type="protein sequence ID" value="CEM01759.1"/>
    <property type="molecule type" value="Genomic_DNA"/>
</dbReference>
<protein>
    <submittedName>
        <fullName evidence="2">Uncharacterized protein</fullName>
    </submittedName>
</protein>
<organism evidence="2 3">
    <name type="scientific">Vitrella brassicaformis (strain CCMP3155)</name>
    <dbReference type="NCBI Taxonomy" id="1169540"/>
    <lineage>
        <taxon>Eukaryota</taxon>
        <taxon>Sar</taxon>
        <taxon>Alveolata</taxon>
        <taxon>Colpodellida</taxon>
        <taxon>Vitrellaceae</taxon>
        <taxon>Vitrella</taxon>
    </lineage>
</organism>
<gene>
    <name evidence="2" type="ORF">Vbra_8204</name>
</gene>
<feature type="region of interest" description="Disordered" evidence="1">
    <location>
        <begin position="161"/>
        <end position="207"/>
    </location>
</feature>
<reference evidence="2 3" key="1">
    <citation type="submission" date="2014-11" db="EMBL/GenBank/DDBJ databases">
        <authorList>
            <person name="Zhu J."/>
            <person name="Qi W."/>
            <person name="Song R."/>
        </authorList>
    </citation>
    <scope>NUCLEOTIDE SEQUENCE [LARGE SCALE GENOMIC DNA]</scope>
</reference>
<dbReference type="AlphaFoldDB" id="A0A0G4ETJ0"/>
<dbReference type="Proteomes" id="UP000041254">
    <property type="component" value="Unassembled WGS sequence"/>
</dbReference>
<evidence type="ECO:0000313" key="2">
    <source>
        <dbReference type="EMBL" id="CEM01759.1"/>
    </source>
</evidence>
<keyword evidence="3" id="KW-1185">Reference proteome</keyword>
<evidence type="ECO:0000313" key="3">
    <source>
        <dbReference type="Proteomes" id="UP000041254"/>
    </source>
</evidence>
<accession>A0A0G4ETJ0</accession>